<evidence type="ECO:0000256" key="1">
    <source>
        <dbReference type="SAM" id="MobiDB-lite"/>
    </source>
</evidence>
<feature type="compositionally biased region" description="Basic residues" evidence="1">
    <location>
        <begin position="198"/>
        <end position="208"/>
    </location>
</feature>
<feature type="compositionally biased region" description="Acidic residues" evidence="1">
    <location>
        <begin position="398"/>
        <end position="415"/>
    </location>
</feature>
<evidence type="ECO:0000313" key="2">
    <source>
        <dbReference type="Proteomes" id="UP000079169"/>
    </source>
</evidence>
<sequence>MSTRKSQKLAEAETTTPGQSRKSILPPEMTEVKISTRCTRTSSVSSDVSEIGLESGRVTRRSSRLSGIKLEEIVEMPAELVGGRKRKSSISSVTSETPSQSKPTTIKSTTLPKNKNESPNGTPSLTKHRLSKGTKHEDSPFKVSSTRKSRKLSLTTVEENEADNETKDKGKASKLSTEQLEPIQFSSDDEEAVPISSGKKKVDNKRKSILPPKNDQLNTISEDYNEIVNTEVEKEASPQKSPKNPKKEILLKHIKDSESPRGGGKKTSPNSPCVFLNKIDSKDVSPSLILDRIDSQPKSPKVTESPAAATPADKKRLSKENEPVVQAENSPVTNTNKKARKSNNKEVDVETEISKLETVQTGSRKRKSKELSNEKETPKAKKNEGEVAQNNQNNIEEIILDDSEDDVMEVDDVADDNTNTSQTLIEEAPTNSKKKSMEPQEFEKVQEPEMEVDGNRDNQESIAIATPVETEQEKLKRIKLAKAKIYLEEKRRKLQKRKKHSEKKRKQERLLKKKLLKENLAKKLGTTNQAVASEKPEVVSQKKNSETPDKEKQSGKEKDEQQRLEKIMLKRELKKQKWLKQMALKRAEKEAKKKEAYLLEKAERKKVYQENVQAKAEQKTKITKRKPKQKKRKTGKGTEASGQNENKDNDVNKPNISLSDIVAKIDALTQPQPASKVLSDVENVQAKAEQKTKMTKRKPKQKKRKTGKGTGASGQNENKDNDVNKPNISLSDIVAKIDALTQPQPFELNIWFSTMVKTPGLRRPHSEKEKLRAEIKHNKEMTRSILDAQARAKEEHRQRRAENIKRREENAKKAEIVQVEASPNSPTLIGDLMQTGVWEPARRAFFDVRSDVGS</sequence>
<evidence type="ECO:0000313" key="3">
    <source>
        <dbReference type="RefSeq" id="XP_026685483.1"/>
    </source>
</evidence>
<proteinExistence type="predicted"/>
<feature type="region of interest" description="Disordered" evidence="1">
    <location>
        <begin position="671"/>
        <end position="726"/>
    </location>
</feature>
<feature type="compositionally biased region" description="Low complexity" evidence="1">
    <location>
        <begin position="35"/>
        <end position="49"/>
    </location>
</feature>
<keyword evidence="2" id="KW-1185">Reference proteome</keyword>
<dbReference type="RefSeq" id="XP_026685483.1">
    <property type="nucleotide sequence ID" value="XM_026829682.1"/>
</dbReference>
<feature type="compositionally biased region" description="Polar residues" evidence="1">
    <location>
        <begin position="102"/>
        <end position="125"/>
    </location>
</feature>
<feature type="region of interest" description="Disordered" evidence="1">
    <location>
        <begin position="790"/>
        <end position="809"/>
    </location>
</feature>
<dbReference type="STRING" id="121845.A0A3Q0JEP9"/>
<protein>
    <submittedName>
        <fullName evidence="3">Eukaryotic translation initiation factor 5B-like</fullName>
    </submittedName>
</protein>
<feature type="region of interest" description="Disordered" evidence="1">
    <location>
        <begin position="489"/>
        <end position="568"/>
    </location>
</feature>
<feature type="region of interest" description="Disordered" evidence="1">
    <location>
        <begin position="601"/>
        <end position="655"/>
    </location>
</feature>
<dbReference type="AlphaFoldDB" id="A0A3Q0JEP9"/>
<feature type="compositionally biased region" description="Basic and acidic residues" evidence="1">
    <location>
        <begin position="369"/>
        <end position="385"/>
    </location>
</feature>
<feature type="compositionally biased region" description="Polar residues" evidence="1">
    <location>
        <begin position="13"/>
        <end position="22"/>
    </location>
</feature>
<dbReference type="Proteomes" id="UP000079169">
    <property type="component" value="Unplaced"/>
</dbReference>
<feature type="compositionally biased region" description="Basic residues" evidence="1">
    <location>
        <begin position="621"/>
        <end position="635"/>
    </location>
</feature>
<reference evidence="3" key="1">
    <citation type="submission" date="2025-08" db="UniProtKB">
        <authorList>
            <consortium name="RefSeq"/>
        </authorList>
    </citation>
    <scope>IDENTIFICATION</scope>
</reference>
<feature type="compositionally biased region" description="Basic and acidic residues" evidence="1">
    <location>
        <begin position="343"/>
        <end position="355"/>
    </location>
</feature>
<feature type="compositionally biased region" description="Basic and acidic residues" evidence="1">
    <location>
        <begin position="435"/>
        <end position="459"/>
    </location>
</feature>
<organism evidence="2 3">
    <name type="scientific">Diaphorina citri</name>
    <name type="common">Asian citrus psyllid</name>
    <dbReference type="NCBI Taxonomy" id="121845"/>
    <lineage>
        <taxon>Eukaryota</taxon>
        <taxon>Metazoa</taxon>
        <taxon>Ecdysozoa</taxon>
        <taxon>Arthropoda</taxon>
        <taxon>Hexapoda</taxon>
        <taxon>Insecta</taxon>
        <taxon>Pterygota</taxon>
        <taxon>Neoptera</taxon>
        <taxon>Paraneoptera</taxon>
        <taxon>Hemiptera</taxon>
        <taxon>Sternorrhyncha</taxon>
        <taxon>Psylloidea</taxon>
        <taxon>Psyllidae</taxon>
        <taxon>Diaphorininae</taxon>
        <taxon>Diaphorina</taxon>
    </lineage>
</organism>
<accession>A0A3Q0JEP9</accession>
<dbReference type="PaxDb" id="121845-A0A3Q0JEP9"/>
<name>A0A3Q0JEP9_DIACI</name>
<feature type="compositionally biased region" description="Basic residues" evidence="1">
    <location>
        <begin position="492"/>
        <end position="515"/>
    </location>
</feature>
<feature type="compositionally biased region" description="Low complexity" evidence="1">
    <location>
        <begin position="89"/>
        <end position="101"/>
    </location>
</feature>
<feature type="region of interest" description="Disordered" evidence="1">
    <location>
        <begin position="1"/>
        <end position="65"/>
    </location>
</feature>
<feature type="compositionally biased region" description="Basic and acidic residues" evidence="1">
    <location>
        <begin position="543"/>
        <end position="568"/>
    </location>
</feature>
<gene>
    <name evidence="3" type="primary">LOC103517662</name>
</gene>
<feature type="compositionally biased region" description="Polar residues" evidence="1">
    <location>
        <begin position="327"/>
        <end position="336"/>
    </location>
</feature>
<dbReference type="GeneID" id="103517662"/>
<dbReference type="KEGG" id="dci:103517662"/>
<feature type="region of interest" description="Disordered" evidence="1">
    <location>
        <begin position="78"/>
        <end position="474"/>
    </location>
</feature>
<feature type="compositionally biased region" description="Basic and acidic residues" evidence="1">
    <location>
        <begin position="312"/>
        <end position="322"/>
    </location>
</feature>
<feature type="compositionally biased region" description="Basic residues" evidence="1">
    <location>
        <begin position="693"/>
        <end position="707"/>
    </location>
</feature>
<feature type="compositionally biased region" description="Basic and acidic residues" evidence="1">
    <location>
        <begin position="245"/>
        <end position="259"/>
    </location>
</feature>